<keyword evidence="6 11" id="KW-0175">Coiled coil</keyword>
<feature type="domain" description="Myosin motor" evidence="13">
    <location>
        <begin position="103"/>
        <end position="833"/>
    </location>
</feature>
<dbReference type="SMART" id="SM00015">
    <property type="entry name" value="IQ"/>
    <property type="match status" value="6"/>
</dbReference>
<dbReference type="InterPro" id="IPR002710">
    <property type="entry name" value="Dilute_dom"/>
</dbReference>
<dbReference type="SMART" id="SM00242">
    <property type="entry name" value="MYSc"/>
    <property type="match status" value="1"/>
</dbReference>
<keyword evidence="3 10" id="KW-0547">Nucleotide-binding</keyword>
<dbReference type="SMART" id="SM01132">
    <property type="entry name" value="DIL"/>
    <property type="match status" value="1"/>
</dbReference>
<dbReference type="CDD" id="cd01384">
    <property type="entry name" value="MYSc_Myo11"/>
    <property type="match status" value="1"/>
</dbReference>
<dbReference type="SUPFAM" id="SSF52540">
    <property type="entry name" value="P-loop containing nucleoside triphosphate hydrolases"/>
    <property type="match status" value="2"/>
</dbReference>
<proteinExistence type="inferred from homology"/>
<comment type="similarity">
    <text evidence="1">Belongs to the TRAFAC class myosin-kinesin ATPase superfamily. Myosin family. Plant myosin class XI subfamily.</text>
</comment>
<dbReference type="Proteomes" id="UP000585474">
    <property type="component" value="Unassembled WGS sequence"/>
</dbReference>
<dbReference type="FunFam" id="1.20.5.190:FF:000001">
    <property type="entry name" value="unconventional myosin-Va"/>
    <property type="match status" value="1"/>
</dbReference>
<keyword evidence="7 10" id="KW-0518">Myosin</keyword>
<evidence type="ECO:0000256" key="2">
    <source>
        <dbReference type="ARBA" id="ARBA00022737"/>
    </source>
</evidence>
<dbReference type="GO" id="GO:0005737">
    <property type="term" value="C:cytoplasm"/>
    <property type="evidence" value="ECO:0007669"/>
    <property type="project" value="TreeGrafter"/>
</dbReference>
<keyword evidence="16" id="KW-1185">Reference proteome</keyword>
<comment type="caution">
    <text evidence="15">The sequence shown here is derived from an EMBL/GenBank/DDBJ whole genome shotgun (WGS) entry which is preliminary data.</text>
</comment>
<dbReference type="PANTHER" id="PTHR13140">
    <property type="entry name" value="MYOSIN"/>
    <property type="match status" value="1"/>
</dbReference>
<feature type="domain" description="Dilute" evidence="12">
    <location>
        <begin position="1318"/>
        <end position="1498"/>
    </location>
</feature>
<dbReference type="CDD" id="cd23767">
    <property type="entry name" value="IQCD"/>
    <property type="match status" value="1"/>
</dbReference>
<keyword evidence="4 10" id="KW-0067">ATP-binding</keyword>
<dbReference type="Gene3D" id="6.20.240.20">
    <property type="match status" value="1"/>
</dbReference>
<evidence type="ECO:0000256" key="11">
    <source>
        <dbReference type="SAM" id="Coils"/>
    </source>
</evidence>
<evidence type="ECO:0000259" key="14">
    <source>
        <dbReference type="PROSITE" id="PS51844"/>
    </source>
</evidence>
<evidence type="ECO:0000256" key="10">
    <source>
        <dbReference type="PROSITE-ProRule" id="PRU00782"/>
    </source>
</evidence>
<dbReference type="InterPro" id="IPR001609">
    <property type="entry name" value="Myosin_head_motor_dom-like"/>
</dbReference>
<dbReference type="GO" id="GO:0005516">
    <property type="term" value="F:calmodulin binding"/>
    <property type="evidence" value="ECO:0007669"/>
    <property type="project" value="UniProtKB-KW"/>
</dbReference>
<dbReference type="CDD" id="cd15475">
    <property type="entry name" value="MyosinXI_CBD"/>
    <property type="match status" value="1"/>
</dbReference>
<evidence type="ECO:0000256" key="9">
    <source>
        <dbReference type="ARBA" id="ARBA00023203"/>
    </source>
</evidence>
<reference evidence="15 16" key="1">
    <citation type="submission" date="2019-07" db="EMBL/GenBank/DDBJ databases">
        <title>De Novo Assembly of kiwifruit Actinidia rufa.</title>
        <authorList>
            <person name="Sugita-Konishi S."/>
            <person name="Sato K."/>
            <person name="Mori E."/>
            <person name="Abe Y."/>
            <person name="Kisaki G."/>
            <person name="Hamano K."/>
            <person name="Suezawa K."/>
            <person name="Otani M."/>
            <person name="Fukuda T."/>
            <person name="Manabe T."/>
            <person name="Gomi K."/>
            <person name="Tabuchi M."/>
            <person name="Akimitsu K."/>
            <person name="Kataoka I."/>
        </authorList>
    </citation>
    <scope>NUCLEOTIDE SEQUENCE [LARGE SCALE GENOMIC DNA]</scope>
    <source>
        <strain evidence="16">cv. Fuchu</strain>
    </source>
</reference>
<evidence type="ECO:0000256" key="1">
    <source>
        <dbReference type="ARBA" id="ARBA00008049"/>
    </source>
</evidence>
<dbReference type="PROSITE" id="PS51456">
    <property type="entry name" value="MYOSIN_MOTOR"/>
    <property type="match status" value="1"/>
</dbReference>
<evidence type="ECO:0000256" key="3">
    <source>
        <dbReference type="ARBA" id="ARBA00022741"/>
    </source>
</evidence>
<evidence type="ECO:0000256" key="6">
    <source>
        <dbReference type="ARBA" id="ARBA00023054"/>
    </source>
</evidence>
<dbReference type="InterPro" id="IPR036018">
    <property type="entry name" value="MYSc_Myo11"/>
</dbReference>
<evidence type="ECO:0000259" key="12">
    <source>
        <dbReference type="PROSITE" id="PS51126"/>
    </source>
</evidence>
<dbReference type="Gene3D" id="1.20.5.190">
    <property type="match status" value="3"/>
</dbReference>
<evidence type="ECO:0000313" key="16">
    <source>
        <dbReference type="Proteomes" id="UP000585474"/>
    </source>
</evidence>
<gene>
    <name evidence="15" type="ORF">Acr_13g0009260</name>
</gene>
<dbReference type="GO" id="GO:0051015">
    <property type="term" value="F:actin filament binding"/>
    <property type="evidence" value="ECO:0007669"/>
    <property type="project" value="TreeGrafter"/>
</dbReference>
<dbReference type="InterPro" id="IPR027417">
    <property type="entry name" value="P-loop_NTPase"/>
</dbReference>
<evidence type="ECO:0000313" key="15">
    <source>
        <dbReference type="EMBL" id="GFY99526.1"/>
    </source>
</evidence>
<keyword evidence="8 10" id="KW-0505">Motor protein</keyword>
<dbReference type="InterPro" id="IPR004009">
    <property type="entry name" value="SH3_Myosin"/>
</dbReference>
<dbReference type="Gene3D" id="1.10.10.820">
    <property type="match status" value="1"/>
</dbReference>
<evidence type="ECO:0000256" key="7">
    <source>
        <dbReference type="ARBA" id="ARBA00023123"/>
    </source>
</evidence>
<dbReference type="GO" id="GO:0016020">
    <property type="term" value="C:membrane"/>
    <property type="evidence" value="ECO:0007669"/>
    <property type="project" value="TreeGrafter"/>
</dbReference>
<protein>
    <submittedName>
        <fullName evidence="15">Myosin family protein with Dil domain-containing protein</fullName>
    </submittedName>
</protein>
<dbReference type="PROSITE" id="PS50096">
    <property type="entry name" value="IQ"/>
    <property type="match status" value="5"/>
</dbReference>
<evidence type="ECO:0000259" key="13">
    <source>
        <dbReference type="PROSITE" id="PS51456"/>
    </source>
</evidence>
<dbReference type="FunFam" id="1.10.10.820:FF:000001">
    <property type="entry name" value="Myosin heavy chain"/>
    <property type="match status" value="1"/>
</dbReference>
<dbReference type="PRINTS" id="PR00193">
    <property type="entry name" value="MYOSINHEAVY"/>
</dbReference>
<dbReference type="Gene3D" id="3.40.850.10">
    <property type="entry name" value="Kinesin motor domain"/>
    <property type="match status" value="1"/>
</dbReference>
<dbReference type="PROSITE" id="PS51844">
    <property type="entry name" value="SH3_LIKE"/>
    <property type="match status" value="1"/>
</dbReference>
<dbReference type="PROSITE" id="PS51126">
    <property type="entry name" value="DILUTE"/>
    <property type="match status" value="1"/>
</dbReference>
<dbReference type="FunFam" id="1.20.58.530:FF:000002">
    <property type="entry name" value="Class V myosin"/>
    <property type="match status" value="1"/>
</dbReference>
<dbReference type="InterPro" id="IPR036961">
    <property type="entry name" value="Kinesin_motor_dom_sf"/>
</dbReference>
<dbReference type="GO" id="GO:0005524">
    <property type="term" value="F:ATP binding"/>
    <property type="evidence" value="ECO:0007669"/>
    <property type="project" value="UniProtKB-UniRule"/>
</dbReference>
<dbReference type="Gene3D" id="1.20.120.720">
    <property type="entry name" value="Myosin VI head, motor domain, U50 subdomain"/>
    <property type="match status" value="1"/>
</dbReference>
<dbReference type="GO" id="GO:0030048">
    <property type="term" value="P:actin filament-based movement"/>
    <property type="evidence" value="ECO:0007669"/>
    <property type="project" value="UniProtKB-ARBA"/>
</dbReference>
<organism evidence="15 16">
    <name type="scientific">Actinidia rufa</name>
    <dbReference type="NCBI Taxonomy" id="165716"/>
    <lineage>
        <taxon>Eukaryota</taxon>
        <taxon>Viridiplantae</taxon>
        <taxon>Streptophyta</taxon>
        <taxon>Embryophyta</taxon>
        <taxon>Tracheophyta</taxon>
        <taxon>Spermatophyta</taxon>
        <taxon>Magnoliopsida</taxon>
        <taxon>eudicotyledons</taxon>
        <taxon>Gunneridae</taxon>
        <taxon>Pentapetalae</taxon>
        <taxon>asterids</taxon>
        <taxon>Ericales</taxon>
        <taxon>Actinidiaceae</taxon>
        <taxon>Actinidia</taxon>
    </lineage>
</organism>
<feature type="domain" description="Myosin N-terminal SH3-like" evidence="14">
    <location>
        <begin position="49"/>
        <end position="98"/>
    </location>
</feature>
<evidence type="ECO:0000256" key="4">
    <source>
        <dbReference type="ARBA" id="ARBA00022840"/>
    </source>
</evidence>
<dbReference type="GO" id="GO:0016459">
    <property type="term" value="C:myosin complex"/>
    <property type="evidence" value="ECO:0007669"/>
    <property type="project" value="UniProtKB-KW"/>
</dbReference>
<feature type="binding site" evidence="10">
    <location>
        <begin position="197"/>
        <end position="204"/>
    </location>
    <ligand>
        <name>ATP</name>
        <dbReference type="ChEBI" id="CHEBI:30616"/>
    </ligand>
</feature>
<dbReference type="FunFam" id="1.20.120.720:FF:000011">
    <property type="entry name" value="Myosin 2"/>
    <property type="match status" value="1"/>
</dbReference>
<dbReference type="InterPro" id="IPR000048">
    <property type="entry name" value="IQ_motif_EF-hand-BS"/>
</dbReference>
<name>A0A7J0FMD9_9ERIC</name>
<keyword evidence="2" id="KW-0677">Repeat</keyword>
<dbReference type="Pfam" id="PF01843">
    <property type="entry name" value="DIL"/>
    <property type="match status" value="1"/>
</dbReference>
<dbReference type="Pfam" id="PF02736">
    <property type="entry name" value="Myosin_N"/>
    <property type="match status" value="1"/>
</dbReference>
<dbReference type="Gene3D" id="1.20.58.530">
    <property type="match status" value="1"/>
</dbReference>
<dbReference type="Pfam" id="PF00063">
    <property type="entry name" value="Myosin_head"/>
    <property type="match status" value="2"/>
</dbReference>
<feature type="region of interest" description="Actin-binding" evidence="10">
    <location>
        <begin position="714"/>
        <end position="736"/>
    </location>
</feature>
<dbReference type="GO" id="GO:0007015">
    <property type="term" value="P:actin filament organization"/>
    <property type="evidence" value="ECO:0007669"/>
    <property type="project" value="InterPro"/>
</dbReference>
<dbReference type="GO" id="GO:0000146">
    <property type="term" value="F:microfilament motor activity"/>
    <property type="evidence" value="ECO:0007669"/>
    <property type="project" value="TreeGrafter"/>
</dbReference>
<evidence type="ECO:0000256" key="8">
    <source>
        <dbReference type="ARBA" id="ARBA00023175"/>
    </source>
</evidence>
<dbReference type="PANTHER" id="PTHR13140:SF836">
    <property type="entry name" value="MYOSIN-6"/>
    <property type="match status" value="1"/>
</dbReference>
<keyword evidence="9 10" id="KW-0009">Actin-binding</keyword>
<feature type="coiled-coil region" evidence="11">
    <location>
        <begin position="978"/>
        <end position="1149"/>
    </location>
</feature>
<dbReference type="EMBL" id="BJWL01000013">
    <property type="protein sequence ID" value="GFY99526.1"/>
    <property type="molecule type" value="Genomic_DNA"/>
</dbReference>
<evidence type="ECO:0000256" key="5">
    <source>
        <dbReference type="ARBA" id="ARBA00022860"/>
    </source>
</evidence>
<dbReference type="InterPro" id="IPR037975">
    <property type="entry name" value="MyosinXI_CBD"/>
</dbReference>
<sequence length="1552" mass="176666">MSVYDKLPPFLSLALYLSWLSFPVFPIFDPNGSLESRVNALKAGSFSLATGSLVWVEDPDAAWLDGEIVDAHGEEIKVLCTSGKTVVVKASNVYAKDAEAPPCGVDDMTKLAYLHEPGVLQNLKSRYDINEIYTYTGSILIAVNPFRRLPHLYDSHMMAQYKGTAFGELSPHPFAVADAAYRQMINEGISQSILVSGESGAGKTESTKLLMRYLAYMGGRAVAEGRTVEQQVLESNPVLEAFGNAKTVRNNNSSRFGKFVEIQFDHNGKISGAAIRTYLLERSRVCQVSDPERNYHCFYMLCSAPPERVRILGVFLKSPRPVSVSVLCPILLSVYVLLRHIEAQSLEDFGVIIYLKSLFSGKTKLYKDRERFKLGNPRSFHYLNQSNCYELDGIDDSKEYIATRRAMDIVGISSEEQDGIFRVVAAILHLGNIEFVKGKETDSSMPKDEKSWFHLRTAAELFMCDPKALEDSLCKRVIVTRDETITKWLDPESAAVSRDALAKVVYSRLFDWLVDKINSSIGQDPNSKYLIGVLDIYGFESFKTNSFEQFCINLTNEKLQQHFNQHVFKMEQEEYTKEEINWSYIEFIDNQDILDLIEKKPGGIIALLDEACMFPRSTYETFSQKLYQTFKNHKRFNKPKLSRSDFTICHYAGDVTYQTELFLDKNKDYVIAEHQTLLSVSKCSFVSGLFPLSSEESSKQSKFSSIGSRFKQQLQALLETLSTTEPHYIRCVKPNNLLKPAIFENNNVLQQLRCGGVMEAIRISCAGYPTRKPFYEFVDRFGLLAPEVLDGSTDEVAACKRLLEKVKLQGYQIGKTKVFLRAGQMAELDARRTEILGRSASIIQRKIRSYVARKSFFLTRLSAIRIQSVCRGELARQVYESKRREASCLTIQTVFRMHLDRKAYKELCSSAVSLQAGMRGMEARDELRFRRQTRAAIIVQSHCRKYLARLHYMELKKAAITTQCAWRGKVARRELRQLKMAARETGALQAAKNKLEKQVEELTWRLQLEKRMRADIEEAKTQENTKLQSALQDMQRQFKETKEMLKKEREAAKKAAEQIPVIQEVPVIDHVLMNKINAENEKLKALVSSLEKKIGETEKKYEETSKLSEERLKQALQAESKIIQLKTSMQRLEEKISDMESENQVLRQESLINSPVKRMSEHPPTPVTKKLENGHVNEENVANEPQSVTPAKKFGTESDSKFRRSIIDRQHESVDALINCVMKDVGFSQGKPVAAFTIYKCLLHWKSFEAERTSVFDRLIQMIGSAIESMEDDYIIYFFGASGATPHRKPPPPTSFLGRMTMGFRSSPSSANLAAPPFDIVRQVDAKYPALLFKQQLTAYVEKIYGIIRDNLKKDLASLLSLCIQVPPVLVQKIYTQTFSYINIQLFNSLLLRRECCTFSNGEYVKSGLAELELWCCQAKEEYAGSAWDELKHIRQAVGFLVIHQKYRISYDEITNDLCPILSVQQLYRICTLYWDDNYNTRSVSPDVISSMRVLMTEDSNSALSSSFLLDDNSSIPFSVDDLSTSLQEKEFSDVKAAEELLENPAFHFLDE</sequence>
<dbReference type="OrthoDB" id="6108017at2759"/>
<dbReference type="Pfam" id="PF00612">
    <property type="entry name" value="IQ"/>
    <property type="match status" value="5"/>
</dbReference>
<dbReference type="FunFam" id="1.20.5.190:FF:000018">
    <property type="entry name" value="Myosin XI D"/>
    <property type="match status" value="1"/>
</dbReference>
<keyword evidence="5" id="KW-0112">Calmodulin-binding</keyword>
<accession>A0A7J0FMD9</accession>